<evidence type="ECO:0000313" key="1">
    <source>
        <dbReference type="EMBL" id="CAH3018719.1"/>
    </source>
</evidence>
<keyword evidence="2" id="KW-1185">Reference proteome</keyword>
<sequence>MSSFPYFYYEGDCNDPNDQTSIKENFIRILTSGRVLPTFCSNRTLCNEDTIKVYCGNVTAAERRRKRSTTMQNSYPLKLLRAMFHLHRQVSLSRKHGRSVVFTLL</sequence>
<evidence type="ECO:0000313" key="2">
    <source>
        <dbReference type="Proteomes" id="UP001159427"/>
    </source>
</evidence>
<name>A0ABN8LUA8_9CNID</name>
<proteinExistence type="predicted"/>
<accession>A0ABN8LUA8</accession>
<protein>
    <submittedName>
        <fullName evidence="1">Uncharacterized protein</fullName>
    </submittedName>
</protein>
<reference evidence="1 2" key="1">
    <citation type="submission" date="2022-05" db="EMBL/GenBank/DDBJ databases">
        <authorList>
            <consortium name="Genoscope - CEA"/>
            <person name="William W."/>
        </authorList>
    </citation>
    <scope>NUCLEOTIDE SEQUENCE [LARGE SCALE GENOMIC DNA]</scope>
</reference>
<organism evidence="1 2">
    <name type="scientific">Porites evermanni</name>
    <dbReference type="NCBI Taxonomy" id="104178"/>
    <lineage>
        <taxon>Eukaryota</taxon>
        <taxon>Metazoa</taxon>
        <taxon>Cnidaria</taxon>
        <taxon>Anthozoa</taxon>
        <taxon>Hexacorallia</taxon>
        <taxon>Scleractinia</taxon>
        <taxon>Fungiina</taxon>
        <taxon>Poritidae</taxon>
        <taxon>Porites</taxon>
    </lineage>
</organism>
<dbReference type="Proteomes" id="UP001159427">
    <property type="component" value="Unassembled WGS sequence"/>
</dbReference>
<dbReference type="EMBL" id="CALNXI010000094">
    <property type="protein sequence ID" value="CAH3018719.1"/>
    <property type="molecule type" value="Genomic_DNA"/>
</dbReference>
<gene>
    <name evidence="1" type="ORF">PEVE_00044425</name>
</gene>
<comment type="caution">
    <text evidence="1">The sequence shown here is derived from an EMBL/GenBank/DDBJ whole genome shotgun (WGS) entry which is preliminary data.</text>
</comment>